<name>A0A0F9CFM6_9ZZZZ</name>
<feature type="non-terminal residue" evidence="1">
    <location>
        <position position="1"/>
    </location>
</feature>
<comment type="caution">
    <text evidence="1">The sequence shown here is derived from an EMBL/GenBank/DDBJ whole genome shotgun (WGS) entry which is preliminary data.</text>
</comment>
<protein>
    <submittedName>
        <fullName evidence="1">Uncharacterized protein</fullName>
    </submittedName>
</protein>
<proteinExistence type="predicted"/>
<evidence type="ECO:0000313" key="1">
    <source>
        <dbReference type="EMBL" id="KKL48168.1"/>
    </source>
</evidence>
<organism evidence="1">
    <name type="scientific">marine sediment metagenome</name>
    <dbReference type="NCBI Taxonomy" id="412755"/>
    <lineage>
        <taxon>unclassified sequences</taxon>
        <taxon>metagenomes</taxon>
        <taxon>ecological metagenomes</taxon>
    </lineage>
</organism>
<sequence>IYALGNVGIGTSSPGKKLVVVGNANVSQNLTVNNSLLFVDGTSGMIGIGTLTPIGKLQVVGGPVYIGDNPPTNFVTGDGALGVEGYLHIKSTFRIEGNQDFIIGGASTRQAIITYGGGDGNARTLVIALEEPDEIDVAVLVLGDDDVLNADLGLFDGITETSLAIISNDLTTHARIEVKNASDTFNIYVNDSSTPAITILDNGNVGIGTAVPAYNLVVVGNLNVSTTLNVSGNISFTQLISCDTINTNDTGLLTCGNDAVGAGGGSPFLNENFTARYDLRTDRFDDENFTAGYNSALSINLSQSAGIIVQNLTVLDTNFTIGNLSIGLFNSTCAGFRLGIVGGWILSCEP</sequence>
<gene>
    <name evidence="1" type="ORF">LCGC14_2328220</name>
</gene>
<dbReference type="EMBL" id="LAZR01033410">
    <property type="protein sequence ID" value="KKL48168.1"/>
    <property type="molecule type" value="Genomic_DNA"/>
</dbReference>
<reference evidence="1" key="1">
    <citation type="journal article" date="2015" name="Nature">
        <title>Complex archaea that bridge the gap between prokaryotes and eukaryotes.</title>
        <authorList>
            <person name="Spang A."/>
            <person name="Saw J.H."/>
            <person name="Jorgensen S.L."/>
            <person name="Zaremba-Niedzwiedzka K."/>
            <person name="Martijn J."/>
            <person name="Lind A.E."/>
            <person name="van Eijk R."/>
            <person name="Schleper C."/>
            <person name="Guy L."/>
            <person name="Ettema T.J."/>
        </authorList>
    </citation>
    <scope>NUCLEOTIDE SEQUENCE</scope>
</reference>
<dbReference type="AlphaFoldDB" id="A0A0F9CFM6"/>
<accession>A0A0F9CFM6</accession>